<dbReference type="Proteomes" id="UP001377168">
    <property type="component" value="Unassembled WGS sequence"/>
</dbReference>
<organism evidence="1 2">
    <name type="scientific">Streptomyces achmelvichensis</name>
    <dbReference type="NCBI Taxonomy" id="3134111"/>
    <lineage>
        <taxon>Bacteria</taxon>
        <taxon>Bacillati</taxon>
        <taxon>Actinomycetota</taxon>
        <taxon>Actinomycetes</taxon>
        <taxon>Kitasatosporales</taxon>
        <taxon>Streptomycetaceae</taxon>
        <taxon>Streptomyces</taxon>
    </lineage>
</organism>
<name>A0ACC6Q9C3_9ACTN</name>
<proteinExistence type="predicted"/>
<evidence type="ECO:0000313" key="2">
    <source>
        <dbReference type="Proteomes" id="UP001377168"/>
    </source>
</evidence>
<comment type="caution">
    <text evidence="1">The sequence shown here is derived from an EMBL/GenBank/DDBJ whole genome shotgun (WGS) entry which is preliminary data.</text>
</comment>
<dbReference type="EMBL" id="JBBKAJ010000039">
    <property type="protein sequence ID" value="MEJ8640215.1"/>
    <property type="molecule type" value="Genomic_DNA"/>
</dbReference>
<gene>
    <name evidence="1" type="ORF">WKI67_43825</name>
</gene>
<keyword evidence="2" id="KW-1185">Reference proteome</keyword>
<accession>A0ACC6Q9C3</accession>
<protein>
    <submittedName>
        <fullName evidence="1">Uncharacterized protein</fullName>
    </submittedName>
</protein>
<reference evidence="1" key="1">
    <citation type="submission" date="2024-03" db="EMBL/GenBank/DDBJ databases">
        <title>Novel Streptomyces species of biotechnological and ecological value are a feature of Machair soil.</title>
        <authorList>
            <person name="Prole J.R."/>
            <person name="Goodfellow M."/>
            <person name="Allenby N."/>
            <person name="Ward A.C."/>
        </authorList>
    </citation>
    <scope>NUCLEOTIDE SEQUENCE</scope>
    <source>
        <strain evidence="1">MS2.AVA.5</strain>
    </source>
</reference>
<sequence>MSAGPAAPSWCWSRKPAARRHGAYAVIAHTHTEVAAEAQRLSDRRRSDPSGRTAALCELAEEVRVWAQRMHQQVKAEQTLIRAGQQQRPQSQPQTQARRSQRVVLA</sequence>
<evidence type="ECO:0000313" key="1">
    <source>
        <dbReference type="EMBL" id="MEJ8640215.1"/>
    </source>
</evidence>